<comment type="similarity">
    <text evidence="1 2">Belongs to the phospholipid scramblase family.</text>
</comment>
<dbReference type="InterPro" id="IPR005552">
    <property type="entry name" value="Scramblase"/>
</dbReference>
<dbReference type="OrthoDB" id="444338at2759"/>
<organism evidence="4 5">
    <name type="scientific">Vitrella brassicaformis (strain CCMP3155)</name>
    <dbReference type="NCBI Taxonomy" id="1169540"/>
    <lineage>
        <taxon>Eukaryota</taxon>
        <taxon>Sar</taxon>
        <taxon>Alveolata</taxon>
        <taxon>Colpodellida</taxon>
        <taxon>Vitrellaceae</taxon>
        <taxon>Vitrella</taxon>
    </lineage>
</organism>
<dbReference type="PANTHER" id="PTHR23248:SF9">
    <property type="entry name" value="PHOSPHOLIPID SCRAMBLASE"/>
    <property type="match status" value="1"/>
</dbReference>
<accession>A0A0G4FRL6</accession>
<dbReference type="InParanoid" id="A0A0G4FRL6"/>
<reference evidence="4 5" key="1">
    <citation type="submission" date="2014-11" db="EMBL/GenBank/DDBJ databases">
        <authorList>
            <person name="Zhu J."/>
            <person name="Qi W."/>
            <person name="Song R."/>
        </authorList>
    </citation>
    <scope>NUCLEOTIDE SEQUENCE [LARGE SCALE GENOMIC DNA]</scope>
</reference>
<dbReference type="PhylomeDB" id="A0A0G4FRL6"/>
<feature type="region of interest" description="Disordered" evidence="3">
    <location>
        <begin position="1"/>
        <end position="71"/>
    </location>
</feature>
<dbReference type="VEuPathDB" id="CryptoDB:Vbra_21596"/>
<evidence type="ECO:0000256" key="1">
    <source>
        <dbReference type="ARBA" id="ARBA00005350"/>
    </source>
</evidence>
<dbReference type="EMBL" id="CDMY01000488">
    <property type="protein sequence ID" value="CEM17298.1"/>
    <property type="molecule type" value="Genomic_DNA"/>
</dbReference>
<name>A0A0G4FRL6_VITBC</name>
<evidence type="ECO:0000313" key="4">
    <source>
        <dbReference type="EMBL" id="CEM17298.1"/>
    </source>
</evidence>
<dbReference type="GO" id="GO:0017128">
    <property type="term" value="F:phospholipid scramblase activity"/>
    <property type="evidence" value="ECO:0007669"/>
    <property type="project" value="InterPro"/>
</dbReference>
<dbReference type="OMA" id="SRPLRCQ"/>
<dbReference type="Proteomes" id="UP000041254">
    <property type="component" value="Unassembled WGS sequence"/>
</dbReference>
<dbReference type="Pfam" id="PF03803">
    <property type="entry name" value="Scramblase"/>
    <property type="match status" value="1"/>
</dbReference>
<evidence type="ECO:0000256" key="3">
    <source>
        <dbReference type="SAM" id="MobiDB-lite"/>
    </source>
</evidence>
<proteinExistence type="inferred from homology"/>
<evidence type="ECO:0000313" key="5">
    <source>
        <dbReference type="Proteomes" id="UP000041254"/>
    </source>
</evidence>
<keyword evidence="5" id="KW-1185">Reference proteome</keyword>
<evidence type="ECO:0000256" key="2">
    <source>
        <dbReference type="RuleBase" id="RU363116"/>
    </source>
</evidence>
<dbReference type="GO" id="GO:0005886">
    <property type="term" value="C:plasma membrane"/>
    <property type="evidence" value="ECO:0007669"/>
    <property type="project" value="TreeGrafter"/>
</dbReference>
<protein>
    <recommendedName>
        <fullName evidence="2">Phospholipid scramblase</fullName>
    </recommendedName>
</protein>
<gene>
    <name evidence="4" type="ORF">Vbra_21596</name>
</gene>
<dbReference type="PANTHER" id="PTHR23248">
    <property type="entry name" value="PHOSPHOLIPID SCRAMBLASE-RELATED"/>
    <property type="match status" value="1"/>
</dbReference>
<feature type="compositionally biased region" description="Low complexity" evidence="3">
    <location>
        <begin position="57"/>
        <end position="71"/>
    </location>
</feature>
<dbReference type="AlphaFoldDB" id="A0A0G4FRL6"/>
<sequence length="306" mass="33565">MPQQPTPVAPKAVQPSQSPNAVPPQQIPNHAGMHPTPIPNHAGFASAPPQHQMVGQTATAADAPTPNPAMALGSPDPFIALSGMNKVQVSEKVRALEAVIGWEQNNVFRIKNEFGADVMVAKEETEWYKRNCCLGDCRPWDVDVALCPVAGAPPAPFIHLQRKWSLTCCCIGRPKVTVTDVTTNQKLGSVSDPWHCCDVTFVIRDHQGRKIMRVRGGGCQCGWCCHCPCGPCRKIKFPVFDAKTGREIASIRHEWGGLFKSMCTDADDYWIDFGEVQDPRWKSLLIATALFLDFRYFSRGADGLAA</sequence>